<evidence type="ECO:0008006" key="3">
    <source>
        <dbReference type="Google" id="ProtNLM"/>
    </source>
</evidence>
<dbReference type="EMBL" id="JAJJMM010000001">
    <property type="protein sequence ID" value="MCC9063676.1"/>
    <property type="molecule type" value="Genomic_DNA"/>
</dbReference>
<protein>
    <recommendedName>
        <fullName evidence="3">Apea-like HEPN domain-containing protein</fullName>
    </recommendedName>
</protein>
<accession>A0ABS8MFD4</accession>
<dbReference type="RefSeq" id="WP_230036059.1">
    <property type="nucleotide sequence ID" value="NZ_JAJJMM010000001.1"/>
</dbReference>
<proteinExistence type="predicted"/>
<gene>
    <name evidence="1" type="ORF">LNP81_11825</name>
</gene>
<evidence type="ECO:0000313" key="2">
    <source>
        <dbReference type="Proteomes" id="UP001430679"/>
    </source>
</evidence>
<sequence length="451" mass="53059">MSKENKLKKNCENSIQRFVRNKNIFSNFDCFEDWYLEASSINEAEANREVEYLDAIKKYFDFQFKKNEFYISSSGLDQIIFFCVQNSAISNFINDVFNEVQLSNLGGKSVVIFPIHNFGFQFLGIKNFFNGSLTSLMYEDFQISTQTNSIEKTNKLINSFCLKQTGKRLKIEDLKHFYLSRNLKWLERNPLLLFSFNFSQLTPYENQAIILEKLAHITNQLYFVSVLRSDNSHLGGLFSTKRTNNWETLDLKHFLTINGFNQSMLCKPIHYKYDLLFNEMHLNIDLLSSTKKIVKWEKDSIKCLDQIFAGNKNYLLSGDRNFNIYHKISNSLKYFRRSVKAVNEEDKIININIAIEALLLDNEGDKVPKIFDRLNKSLKYYREKTEALEQVNKVIKERNNIVHNAQFNSKEINFIVIYRMYCKVVNFVTENALQIDSSKDNKKMLLFYATK</sequence>
<name>A0ABS8MFD4_9FLAO</name>
<evidence type="ECO:0000313" key="1">
    <source>
        <dbReference type="EMBL" id="MCC9063676.1"/>
    </source>
</evidence>
<comment type="caution">
    <text evidence="1">The sequence shown here is derived from an EMBL/GenBank/DDBJ whole genome shotgun (WGS) entry which is preliminary data.</text>
</comment>
<organism evidence="1 2">
    <name type="scientific">Flavobacterium piscisymbiosum</name>
    <dbReference type="NCBI Taxonomy" id="2893753"/>
    <lineage>
        <taxon>Bacteria</taxon>
        <taxon>Pseudomonadati</taxon>
        <taxon>Bacteroidota</taxon>
        <taxon>Flavobacteriia</taxon>
        <taxon>Flavobacteriales</taxon>
        <taxon>Flavobacteriaceae</taxon>
        <taxon>Flavobacterium</taxon>
    </lineage>
</organism>
<keyword evidence="2" id="KW-1185">Reference proteome</keyword>
<reference evidence="1" key="1">
    <citation type="submission" date="2021-11" db="EMBL/GenBank/DDBJ databases">
        <title>Description of novel Flavobacterium species.</title>
        <authorList>
            <person name="Saticioglu I.B."/>
            <person name="Ay H."/>
            <person name="Altun S."/>
            <person name="Duman M."/>
        </authorList>
    </citation>
    <scope>NUCLEOTIDE SEQUENCE</scope>
    <source>
        <strain evidence="1">F-30</strain>
    </source>
</reference>
<dbReference type="Proteomes" id="UP001430679">
    <property type="component" value="Unassembled WGS sequence"/>
</dbReference>